<gene>
    <name evidence="2" type="ORF">SAMEA3545359_01859</name>
</gene>
<name>A0A1C6J210_9FIRM</name>
<dbReference type="AlphaFoldDB" id="A0A1C6J210"/>
<reference evidence="2" key="1">
    <citation type="submission" date="2015-09" db="EMBL/GenBank/DDBJ databases">
        <authorList>
            <consortium name="Pathogen Informatics"/>
        </authorList>
    </citation>
    <scope>NUCLEOTIDE SEQUENCE</scope>
    <source>
        <strain evidence="2">2789STDY5834896</strain>
    </source>
</reference>
<proteinExistence type="predicted"/>
<protein>
    <submittedName>
        <fullName evidence="2">Uncharacterized protein</fullName>
    </submittedName>
</protein>
<feature type="transmembrane region" description="Helical" evidence="1">
    <location>
        <begin position="29"/>
        <end position="49"/>
    </location>
</feature>
<evidence type="ECO:0000256" key="1">
    <source>
        <dbReference type="SAM" id="Phobius"/>
    </source>
</evidence>
<dbReference type="EMBL" id="FMHG01000001">
    <property type="protein sequence ID" value="SCJ76143.1"/>
    <property type="molecule type" value="Genomic_DNA"/>
</dbReference>
<keyword evidence="1" id="KW-0472">Membrane</keyword>
<evidence type="ECO:0000313" key="2">
    <source>
        <dbReference type="EMBL" id="SCJ76143.1"/>
    </source>
</evidence>
<sequence>MPGPFLAIETAVYTAVFALLKSCFMHGPYRSLLFLICWFLYGSAICCVARQDTMRHDKIRD</sequence>
<keyword evidence="1" id="KW-1133">Transmembrane helix</keyword>
<accession>A0A1C6J210</accession>
<organism evidence="2">
    <name type="scientific">uncultured Anaerotruncus sp</name>
    <dbReference type="NCBI Taxonomy" id="905011"/>
    <lineage>
        <taxon>Bacteria</taxon>
        <taxon>Bacillati</taxon>
        <taxon>Bacillota</taxon>
        <taxon>Clostridia</taxon>
        <taxon>Eubacteriales</taxon>
        <taxon>Oscillospiraceae</taxon>
        <taxon>Anaerotruncus</taxon>
        <taxon>environmental samples</taxon>
    </lineage>
</organism>
<keyword evidence="1" id="KW-0812">Transmembrane</keyword>